<dbReference type="SMART" id="SM00861">
    <property type="entry name" value="Transket_pyr"/>
    <property type="match status" value="1"/>
</dbReference>
<feature type="region of interest" description="Disordered" evidence="6">
    <location>
        <begin position="42"/>
        <end position="62"/>
    </location>
</feature>
<name>X8CEG6_MYCXE</name>
<evidence type="ECO:0000256" key="1">
    <source>
        <dbReference type="ARBA" id="ARBA00001946"/>
    </source>
</evidence>
<evidence type="ECO:0000256" key="3">
    <source>
        <dbReference type="ARBA" id="ARBA00022679"/>
    </source>
</evidence>
<dbReference type="InterPro" id="IPR005475">
    <property type="entry name" value="Transketolase-like_Pyr-bd"/>
</dbReference>
<accession>X8CEG6</accession>
<feature type="compositionally biased region" description="Low complexity" evidence="6">
    <location>
        <begin position="52"/>
        <end position="62"/>
    </location>
</feature>
<protein>
    <submittedName>
        <fullName evidence="8">Transketolase, pyrimidine binding domain protein</fullName>
    </submittedName>
</protein>
<dbReference type="InterPro" id="IPR029061">
    <property type="entry name" value="THDP-binding"/>
</dbReference>
<dbReference type="GO" id="GO:0000287">
    <property type="term" value="F:magnesium ion binding"/>
    <property type="evidence" value="ECO:0007669"/>
    <property type="project" value="UniProtKB-ARBA"/>
</dbReference>
<dbReference type="PANTHER" id="PTHR43322">
    <property type="entry name" value="1-D-DEOXYXYLULOSE 5-PHOSPHATE SYNTHASE-RELATED"/>
    <property type="match status" value="1"/>
</dbReference>
<dbReference type="GO" id="GO:0016114">
    <property type="term" value="P:terpenoid biosynthetic process"/>
    <property type="evidence" value="ECO:0007669"/>
    <property type="project" value="InterPro"/>
</dbReference>
<comment type="caution">
    <text evidence="8">The sequence shown here is derived from an EMBL/GenBank/DDBJ whole genome shotgun (WGS) entry which is preliminary data.</text>
</comment>
<dbReference type="InterPro" id="IPR005477">
    <property type="entry name" value="Dxylulose-5-P_synthase"/>
</dbReference>
<keyword evidence="4" id="KW-0460">Magnesium</keyword>
<organism evidence="8">
    <name type="scientific">Mycobacterium xenopi 4042</name>
    <dbReference type="NCBI Taxonomy" id="1299334"/>
    <lineage>
        <taxon>Bacteria</taxon>
        <taxon>Bacillati</taxon>
        <taxon>Actinomycetota</taxon>
        <taxon>Actinomycetes</taxon>
        <taxon>Mycobacteriales</taxon>
        <taxon>Mycobacteriaceae</taxon>
        <taxon>Mycobacterium</taxon>
    </lineage>
</organism>
<dbReference type="GO" id="GO:0008661">
    <property type="term" value="F:1-deoxy-D-xylulose-5-phosphate synthase activity"/>
    <property type="evidence" value="ECO:0007669"/>
    <property type="project" value="InterPro"/>
</dbReference>
<dbReference type="AlphaFoldDB" id="X8CEG6"/>
<evidence type="ECO:0000256" key="4">
    <source>
        <dbReference type="ARBA" id="ARBA00022842"/>
    </source>
</evidence>
<dbReference type="PATRIC" id="fig|1299334.3.peg.3324"/>
<evidence type="ECO:0000256" key="6">
    <source>
        <dbReference type="SAM" id="MobiDB-lite"/>
    </source>
</evidence>
<dbReference type="GO" id="GO:0005829">
    <property type="term" value="C:cytosol"/>
    <property type="evidence" value="ECO:0007669"/>
    <property type="project" value="TreeGrafter"/>
</dbReference>
<dbReference type="SUPFAM" id="SSF52518">
    <property type="entry name" value="Thiamin diphosphate-binding fold (THDP-binding)"/>
    <property type="match status" value="1"/>
</dbReference>
<dbReference type="Gene3D" id="3.40.50.970">
    <property type="match status" value="1"/>
</dbReference>
<comment type="cofactor">
    <cofactor evidence="1">
        <name>Mg(2+)</name>
        <dbReference type="ChEBI" id="CHEBI:18420"/>
    </cofactor>
</comment>
<evidence type="ECO:0000256" key="5">
    <source>
        <dbReference type="ARBA" id="ARBA00023052"/>
    </source>
</evidence>
<dbReference type="EMBL" id="JAOB01000032">
    <property type="protein sequence ID" value="EUA54489.1"/>
    <property type="molecule type" value="Genomic_DNA"/>
</dbReference>
<evidence type="ECO:0000259" key="7">
    <source>
        <dbReference type="SMART" id="SM00861"/>
    </source>
</evidence>
<dbReference type="Pfam" id="PF02779">
    <property type="entry name" value="Transket_pyr"/>
    <property type="match status" value="1"/>
</dbReference>
<dbReference type="CDD" id="cd07033">
    <property type="entry name" value="TPP_PYR_DXS_TK_like"/>
    <property type="match status" value="1"/>
</dbReference>
<gene>
    <name evidence="8" type="ORF">I553_1514</name>
</gene>
<proteinExistence type="predicted"/>
<sequence>MIVHVVTRKGMGYPPAEADEAELMHSCGVIDPATGVATKVAGRAGPRRSPRRWSPTALSAATSSRSLRPCRPTGLTAFGKRFPDRLFDVGIAEQHALTSAAGLAMGGLHPVVAIYSTFLNRAFDQIMMDVALHKLPVTLVLDRAGITGPTAPATTACGTCRCWALCPACGWPRPATPLVCVRSSARHST</sequence>
<keyword evidence="3" id="KW-0808">Transferase</keyword>
<dbReference type="GO" id="GO:0019288">
    <property type="term" value="P:isopentenyl diphosphate biosynthetic process, methylerythritol 4-phosphate pathway"/>
    <property type="evidence" value="ECO:0007669"/>
    <property type="project" value="TreeGrafter"/>
</dbReference>
<keyword evidence="5" id="KW-0786">Thiamine pyrophosphate</keyword>
<evidence type="ECO:0000313" key="8">
    <source>
        <dbReference type="EMBL" id="EUA54489.1"/>
    </source>
</evidence>
<evidence type="ECO:0000256" key="2">
    <source>
        <dbReference type="ARBA" id="ARBA00011738"/>
    </source>
</evidence>
<feature type="domain" description="Transketolase-like pyrimidine-binding" evidence="7">
    <location>
        <begin position="48"/>
        <end position="178"/>
    </location>
</feature>
<comment type="subunit">
    <text evidence="2">Homodimer.</text>
</comment>
<reference evidence="8" key="1">
    <citation type="submission" date="2014-01" db="EMBL/GenBank/DDBJ databases">
        <authorList>
            <person name="Brown-Elliot B."/>
            <person name="Wallace R."/>
            <person name="Lenaerts A."/>
            <person name="Ordway D."/>
            <person name="DeGroote M.A."/>
            <person name="Parker T."/>
            <person name="Sizemore C."/>
            <person name="Tallon L.J."/>
            <person name="Sadzewicz L.K."/>
            <person name="Sengamalay N."/>
            <person name="Fraser C.M."/>
            <person name="Hine E."/>
            <person name="Shefchek K.A."/>
            <person name="Das S.P."/>
            <person name="Tettelin H."/>
        </authorList>
    </citation>
    <scope>NUCLEOTIDE SEQUENCE [LARGE SCALE GENOMIC DNA]</scope>
    <source>
        <strain evidence="8">4042</strain>
    </source>
</reference>
<dbReference type="PANTHER" id="PTHR43322:SF5">
    <property type="entry name" value="1-DEOXY-D-XYLULOSE-5-PHOSPHATE SYNTHASE, CHLOROPLASTIC"/>
    <property type="match status" value="1"/>
</dbReference>